<dbReference type="GO" id="GO:0005576">
    <property type="term" value="C:extracellular region"/>
    <property type="evidence" value="ECO:0007669"/>
    <property type="project" value="UniProtKB-SubCell"/>
</dbReference>
<evidence type="ECO:0000256" key="5">
    <source>
        <dbReference type="SAM" id="SignalP"/>
    </source>
</evidence>
<accession>A0AAW0P8C3</accession>
<dbReference type="Proteomes" id="UP001460270">
    <property type="component" value="Unassembled WGS sequence"/>
</dbReference>
<gene>
    <name evidence="6" type="ORF">WMY93_012233</name>
</gene>
<keyword evidence="2" id="KW-0964">Secreted</keyword>
<reference evidence="7" key="1">
    <citation type="submission" date="2024-04" db="EMBL/GenBank/DDBJ databases">
        <title>Salinicola lusitanus LLJ914,a marine bacterium isolated from the Okinawa Trough.</title>
        <authorList>
            <person name="Li J."/>
        </authorList>
    </citation>
    <scope>NUCLEOTIDE SEQUENCE [LARGE SCALE GENOMIC DNA]</scope>
</reference>
<evidence type="ECO:0000256" key="4">
    <source>
        <dbReference type="ARBA" id="ARBA00023180"/>
    </source>
</evidence>
<dbReference type="AlphaFoldDB" id="A0AAW0P8C3"/>
<evidence type="ECO:0000313" key="7">
    <source>
        <dbReference type="Proteomes" id="UP001460270"/>
    </source>
</evidence>
<keyword evidence="3 5" id="KW-0732">Signal</keyword>
<feature type="chain" id="PRO_5043687734" description="Apolipoprotein M" evidence="5">
    <location>
        <begin position="19"/>
        <end position="226"/>
    </location>
</feature>
<organism evidence="6 7">
    <name type="scientific">Mugilogobius chulae</name>
    <name type="common">yellowstripe goby</name>
    <dbReference type="NCBI Taxonomy" id="88201"/>
    <lineage>
        <taxon>Eukaryota</taxon>
        <taxon>Metazoa</taxon>
        <taxon>Chordata</taxon>
        <taxon>Craniata</taxon>
        <taxon>Vertebrata</taxon>
        <taxon>Euteleostomi</taxon>
        <taxon>Actinopterygii</taxon>
        <taxon>Neopterygii</taxon>
        <taxon>Teleostei</taxon>
        <taxon>Neoteleostei</taxon>
        <taxon>Acanthomorphata</taxon>
        <taxon>Gobiaria</taxon>
        <taxon>Gobiiformes</taxon>
        <taxon>Gobioidei</taxon>
        <taxon>Gobiidae</taxon>
        <taxon>Gobionellinae</taxon>
        <taxon>Mugilogobius</taxon>
    </lineage>
</organism>
<name>A0AAW0P8C3_9GOBI</name>
<dbReference type="Gene3D" id="2.40.128.20">
    <property type="match status" value="1"/>
</dbReference>
<evidence type="ECO:0000256" key="3">
    <source>
        <dbReference type="ARBA" id="ARBA00022729"/>
    </source>
</evidence>
<evidence type="ECO:0000256" key="1">
    <source>
        <dbReference type="ARBA" id="ARBA00004613"/>
    </source>
</evidence>
<comment type="subcellular location">
    <subcellularLocation>
        <location evidence="1">Secreted</location>
    </subcellularLocation>
</comment>
<protein>
    <recommendedName>
        <fullName evidence="8">Apolipoprotein M</fullName>
    </recommendedName>
</protein>
<dbReference type="InterPro" id="IPR012674">
    <property type="entry name" value="Calycin"/>
</dbReference>
<keyword evidence="4" id="KW-0325">Glycoprotein</keyword>
<dbReference type="PANTHER" id="PTHR11967:SF2">
    <property type="entry name" value="ALPHA-1-ACID GLYCOPROTEIN 1"/>
    <property type="match status" value="1"/>
</dbReference>
<comment type="caution">
    <text evidence="6">The sequence shown here is derived from an EMBL/GenBank/DDBJ whole genome shotgun (WGS) entry which is preliminary data.</text>
</comment>
<evidence type="ECO:0000313" key="6">
    <source>
        <dbReference type="EMBL" id="KAK7916472.1"/>
    </source>
</evidence>
<dbReference type="PANTHER" id="PTHR11967">
    <property type="entry name" value="ALPHA-1-ACID GLYCOPROTEIN"/>
    <property type="match status" value="1"/>
</dbReference>
<sequence length="226" mass="25247">MKVVYAALCLGLLSVCRAAPLTCDQLVTTKDPTGTELSGIWHLHALSTDSCVLSNILHTFLKPSIMLNVAYEETSKSYEITSKIKTMSYCMNETESFVQDKASLSHKHKKELYHIMQSSCSDCIVLKTDSLFKAIFVYSRKTTFDAADLKEFETQAACLGLPQPQTFGTDYDFGNCKDLEDSEPTDEETSIMIQRLEDLAAELMRCLVRYILSWVKSSQDSSNGSA</sequence>
<proteinExistence type="predicted"/>
<dbReference type="EMBL" id="JBBPFD010000008">
    <property type="protein sequence ID" value="KAK7916472.1"/>
    <property type="molecule type" value="Genomic_DNA"/>
</dbReference>
<evidence type="ECO:0008006" key="8">
    <source>
        <dbReference type="Google" id="ProtNLM"/>
    </source>
</evidence>
<feature type="signal peptide" evidence="5">
    <location>
        <begin position="1"/>
        <end position="18"/>
    </location>
</feature>
<evidence type="ECO:0000256" key="2">
    <source>
        <dbReference type="ARBA" id="ARBA00022525"/>
    </source>
</evidence>
<dbReference type="SUPFAM" id="SSF50814">
    <property type="entry name" value="Lipocalins"/>
    <property type="match status" value="1"/>
</dbReference>
<keyword evidence="7" id="KW-1185">Reference proteome</keyword>